<evidence type="ECO:0000313" key="8">
    <source>
        <dbReference type="Proteomes" id="UP001642501"/>
    </source>
</evidence>
<keyword evidence="5" id="KW-0804">Transcription</keyword>
<evidence type="ECO:0000256" key="2">
    <source>
        <dbReference type="ARBA" id="ARBA00022603"/>
    </source>
</evidence>
<accession>A0ABP0DHW8</accession>
<evidence type="ECO:0000256" key="1">
    <source>
        <dbReference type="ARBA" id="ARBA00001947"/>
    </source>
</evidence>
<dbReference type="InterPro" id="IPR009057">
    <property type="entry name" value="Homeodomain-like_sf"/>
</dbReference>
<protein>
    <recommendedName>
        <fullName evidence="6">HTH araC/xylS-type domain-containing protein</fullName>
    </recommendedName>
</protein>
<evidence type="ECO:0000256" key="5">
    <source>
        <dbReference type="ARBA" id="ARBA00023163"/>
    </source>
</evidence>
<evidence type="ECO:0000256" key="3">
    <source>
        <dbReference type="ARBA" id="ARBA00023015"/>
    </source>
</evidence>
<dbReference type="InterPro" id="IPR018060">
    <property type="entry name" value="HTH_AraC"/>
</dbReference>
<keyword evidence="3" id="KW-0805">Transcription regulation</keyword>
<dbReference type="SUPFAM" id="SSF57884">
    <property type="entry name" value="Ada DNA repair protein, N-terminal domain (N-Ada 10)"/>
    <property type="match status" value="1"/>
</dbReference>
<comment type="cofactor">
    <cofactor evidence="1">
        <name>Zn(2+)</name>
        <dbReference type="ChEBI" id="CHEBI:29105"/>
    </cofactor>
</comment>
<dbReference type="PROSITE" id="PS01124">
    <property type="entry name" value="HTH_ARAC_FAMILY_2"/>
    <property type="match status" value="1"/>
</dbReference>
<gene>
    <name evidence="7" type="ORF">SEPCBS57363_002567</name>
</gene>
<evidence type="ECO:0000313" key="7">
    <source>
        <dbReference type="EMBL" id="CAK7267389.1"/>
    </source>
</evidence>
<dbReference type="InterPro" id="IPR035451">
    <property type="entry name" value="Ada-like_dom_sf"/>
</dbReference>
<keyword evidence="2" id="KW-0489">Methyltransferase</keyword>
<keyword evidence="2" id="KW-0808">Transferase</keyword>
<dbReference type="Proteomes" id="UP001642501">
    <property type="component" value="Unassembled WGS sequence"/>
</dbReference>
<keyword evidence="4" id="KW-0010">Activator</keyword>
<keyword evidence="8" id="KW-1185">Reference proteome</keyword>
<comment type="caution">
    <text evidence="7">The sequence shown here is derived from an EMBL/GenBank/DDBJ whole genome shotgun (WGS) entry which is preliminary data.</text>
</comment>
<dbReference type="Pfam" id="PF02805">
    <property type="entry name" value="Ada_Zn_binding"/>
    <property type="match status" value="1"/>
</dbReference>
<dbReference type="InterPro" id="IPR004026">
    <property type="entry name" value="Ada_DNA_repair_Zn-bd"/>
</dbReference>
<sequence length="277" mass="30322">MFASDDEKWRAVTMRDDRADGAFVYAVRTTRIYCRPNCKARLARRANVLFYLDCGAAEASGFRACKRCKPRTQGRMPADESVARIRELVASDRAAAGDDSHCKVNESPSLLASQARVSKWHFHRKFKEVVGQTPREYLKQRERERREAAAAPVISNPKEVCIASSKVAERPTTTTESELFAVALGEDAMFWDLTRLLAGTGDASAAMAEQPPPTFDDLFTADLTGYSFDGDGLDSEFLDTALWAEAGQSTDGWQLGLSAGEGEPVVTTGYNPFGTGG</sequence>
<dbReference type="Gene3D" id="3.40.10.10">
    <property type="entry name" value="DNA Methylphosphotriester Repair Domain"/>
    <property type="match status" value="1"/>
</dbReference>
<dbReference type="Gene3D" id="1.10.10.60">
    <property type="entry name" value="Homeodomain-like"/>
    <property type="match status" value="1"/>
</dbReference>
<feature type="domain" description="HTH araC/xylS-type" evidence="6">
    <location>
        <begin position="121"/>
        <end position="140"/>
    </location>
</feature>
<dbReference type="EMBL" id="CAWUOM010000034">
    <property type="protein sequence ID" value="CAK7267389.1"/>
    <property type="molecule type" value="Genomic_DNA"/>
</dbReference>
<dbReference type="SUPFAM" id="SSF46689">
    <property type="entry name" value="Homeodomain-like"/>
    <property type="match status" value="1"/>
</dbReference>
<name>A0ABP0DHW8_9PEZI</name>
<evidence type="ECO:0000256" key="4">
    <source>
        <dbReference type="ARBA" id="ARBA00023159"/>
    </source>
</evidence>
<organism evidence="7 8">
    <name type="scientific">Sporothrix epigloea</name>
    <dbReference type="NCBI Taxonomy" id="1892477"/>
    <lineage>
        <taxon>Eukaryota</taxon>
        <taxon>Fungi</taxon>
        <taxon>Dikarya</taxon>
        <taxon>Ascomycota</taxon>
        <taxon>Pezizomycotina</taxon>
        <taxon>Sordariomycetes</taxon>
        <taxon>Sordariomycetidae</taxon>
        <taxon>Ophiostomatales</taxon>
        <taxon>Ophiostomataceae</taxon>
        <taxon>Sporothrix</taxon>
    </lineage>
</organism>
<reference evidence="7 8" key="1">
    <citation type="submission" date="2024-01" db="EMBL/GenBank/DDBJ databases">
        <authorList>
            <person name="Allen C."/>
            <person name="Tagirdzhanova G."/>
        </authorList>
    </citation>
    <scope>NUCLEOTIDE SEQUENCE [LARGE SCALE GENOMIC DNA]</scope>
    <source>
        <strain evidence="7 8">CBS 573.63</strain>
    </source>
</reference>
<proteinExistence type="predicted"/>
<evidence type="ECO:0000259" key="6">
    <source>
        <dbReference type="PROSITE" id="PS01124"/>
    </source>
</evidence>